<protein>
    <submittedName>
        <fullName evidence="2">DUF433 domain-containing protein</fullName>
    </submittedName>
</protein>
<sequence length="77" mass="8720">MAHDIICYVEFGFGLGDEDMQPCKIVIPPVAKMIYDYEEACPDTPTLARYIISSNSFAPALRRHPRANTLLINTIKY</sequence>
<evidence type="ECO:0000313" key="2">
    <source>
        <dbReference type="WBParaSite" id="Pan_g21245.t1"/>
    </source>
</evidence>
<reference evidence="2" key="2">
    <citation type="submission" date="2020-10" db="UniProtKB">
        <authorList>
            <consortium name="WormBaseParasite"/>
        </authorList>
    </citation>
    <scope>IDENTIFICATION</scope>
</reference>
<evidence type="ECO:0000313" key="1">
    <source>
        <dbReference type="Proteomes" id="UP000492821"/>
    </source>
</evidence>
<dbReference type="AlphaFoldDB" id="A0A7E4VI33"/>
<proteinExistence type="predicted"/>
<organism evidence="1 2">
    <name type="scientific">Panagrellus redivivus</name>
    <name type="common">Microworm</name>
    <dbReference type="NCBI Taxonomy" id="6233"/>
    <lineage>
        <taxon>Eukaryota</taxon>
        <taxon>Metazoa</taxon>
        <taxon>Ecdysozoa</taxon>
        <taxon>Nematoda</taxon>
        <taxon>Chromadorea</taxon>
        <taxon>Rhabditida</taxon>
        <taxon>Tylenchina</taxon>
        <taxon>Panagrolaimomorpha</taxon>
        <taxon>Panagrolaimoidea</taxon>
        <taxon>Panagrolaimidae</taxon>
        <taxon>Panagrellus</taxon>
    </lineage>
</organism>
<name>A0A7E4VI33_PANRE</name>
<dbReference type="Proteomes" id="UP000492821">
    <property type="component" value="Unassembled WGS sequence"/>
</dbReference>
<reference evidence="1" key="1">
    <citation type="journal article" date="2013" name="Genetics">
        <title>The draft genome and transcriptome of Panagrellus redivivus are shaped by the harsh demands of a free-living lifestyle.</title>
        <authorList>
            <person name="Srinivasan J."/>
            <person name="Dillman A.R."/>
            <person name="Macchietto M.G."/>
            <person name="Heikkinen L."/>
            <person name="Lakso M."/>
            <person name="Fracchia K.M."/>
            <person name="Antoshechkin I."/>
            <person name="Mortazavi A."/>
            <person name="Wong G."/>
            <person name="Sternberg P.W."/>
        </authorList>
    </citation>
    <scope>NUCLEOTIDE SEQUENCE [LARGE SCALE GENOMIC DNA]</scope>
    <source>
        <strain evidence="1">MT8872</strain>
    </source>
</reference>
<keyword evidence="1" id="KW-1185">Reference proteome</keyword>
<accession>A0A7E4VI33</accession>
<dbReference type="WBParaSite" id="Pan_g21245.t1">
    <property type="protein sequence ID" value="Pan_g21245.t1"/>
    <property type="gene ID" value="Pan_g21245"/>
</dbReference>